<evidence type="ECO:0000256" key="3">
    <source>
        <dbReference type="ARBA" id="ARBA00022606"/>
    </source>
</evidence>
<name>A0A6L2PYI4_COPFO</name>
<protein>
    <recommendedName>
        <fullName evidence="10">Odorant receptor</fullName>
    </recommendedName>
</protein>
<feature type="transmembrane region" description="Helical" evidence="10">
    <location>
        <begin position="154"/>
        <end position="172"/>
    </location>
</feature>
<dbReference type="GO" id="GO:0004984">
    <property type="term" value="F:olfactory receptor activity"/>
    <property type="evidence" value="ECO:0007669"/>
    <property type="project" value="InterPro"/>
</dbReference>
<feature type="transmembrane region" description="Helical" evidence="10">
    <location>
        <begin position="82"/>
        <end position="105"/>
    </location>
</feature>
<feature type="transmembrane region" description="Helical" evidence="10">
    <location>
        <begin position="214"/>
        <end position="237"/>
    </location>
</feature>
<evidence type="ECO:0000256" key="1">
    <source>
        <dbReference type="ARBA" id="ARBA00004651"/>
    </source>
</evidence>
<evidence type="ECO:0000313" key="11">
    <source>
        <dbReference type="EMBL" id="GFG35601.1"/>
    </source>
</evidence>
<keyword evidence="2" id="KW-1003">Cell membrane</keyword>
<keyword evidence="6 10" id="KW-1133">Transmembrane helix</keyword>
<dbReference type="EMBL" id="BLKM01012764">
    <property type="protein sequence ID" value="GFG37569.1"/>
    <property type="molecule type" value="Genomic_DNA"/>
</dbReference>
<accession>A0A6L2PYI4</accession>
<feature type="transmembrane region" description="Helical" evidence="10">
    <location>
        <begin position="51"/>
        <end position="70"/>
    </location>
</feature>
<comment type="caution">
    <text evidence="12">The sequence shown here is derived from an EMBL/GenBank/DDBJ whole genome shotgun (WGS) entry which is preliminary data.</text>
</comment>
<evidence type="ECO:0000256" key="4">
    <source>
        <dbReference type="ARBA" id="ARBA00022692"/>
    </source>
</evidence>
<comment type="similarity">
    <text evidence="10">Belongs to the insect chemoreceptor superfamily. Heteromeric odorant receptor channel (TC 1.A.69) family.</text>
</comment>
<reference evidence="12" key="1">
    <citation type="journal article" date="2020" name="J. Asia-Pac. Entomol.">
        <title>Draft genome sequence of the termite, Coptotermes formosanus: Genetic insights into the pyruvate dehydrogenase complex of the termite.</title>
        <authorList>
            <person name="Itakura S."/>
            <person name="Yosikawa Y."/>
            <person name="Togami Y."/>
            <person name="Umezawa K."/>
        </authorList>
    </citation>
    <scope>NUCLEOTIDE SEQUENCE</scope>
    <source>
        <tissue evidence="12">Head</tissue>
    </source>
</reference>
<keyword evidence="13" id="KW-1185">Reference proteome</keyword>
<evidence type="ECO:0000256" key="7">
    <source>
        <dbReference type="ARBA" id="ARBA00023136"/>
    </source>
</evidence>
<evidence type="ECO:0000256" key="10">
    <source>
        <dbReference type="RuleBase" id="RU351113"/>
    </source>
</evidence>
<keyword evidence="9 10" id="KW-0807">Transducer</keyword>
<dbReference type="InterPro" id="IPR004117">
    <property type="entry name" value="7tm6_olfct_rcpt"/>
</dbReference>
<keyword evidence="7 10" id="KW-0472">Membrane</keyword>
<dbReference type="Proteomes" id="UP000502823">
    <property type="component" value="Unassembled WGS sequence"/>
</dbReference>
<gene>
    <name evidence="12" type="ORF">Cfor_09164</name>
    <name evidence="11" type="ORF">Cfor_11861</name>
</gene>
<comment type="caution">
    <text evidence="10">Lacks conserved residue(s) required for the propagation of feature annotation.</text>
</comment>
<organism evidence="12 13">
    <name type="scientific">Coptotermes formosanus</name>
    <name type="common">Formosan subterranean termite</name>
    <dbReference type="NCBI Taxonomy" id="36987"/>
    <lineage>
        <taxon>Eukaryota</taxon>
        <taxon>Metazoa</taxon>
        <taxon>Ecdysozoa</taxon>
        <taxon>Arthropoda</taxon>
        <taxon>Hexapoda</taxon>
        <taxon>Insecta</taxon>
        <taxon>Pterygota</taxon>
        <taxon>Neoptera</taxon>
        <taxon>Polyneoptera</taxon>
        <taxon>Dictyoptera</taxon>
        <taxon>Blattodea</taxon>
        <taxon>Blattoidea</taxon>
        <taxon>Termitoidae</taxon>
        <taxon>Rhinotermitidae</taxon>
        <taxon>Coptotermes</taxon>
    </lineage>
</organism>
<evidence type="ECO:0000256" key="2">
    <source>
        <dbReference type="ARBA" id="ARBA00022475"/>
    </source>
</evidence>
<evidence type="ECO:0000256" key="9">
    <source>
        <dbReference type="ARBA" id="ARBA00023224"/>
    </source>
</evidence>
<dbReference type="GO" id="GO:0007165">
    <property type="term" value="P:signal transduction"/>
    <property type="evidence" value="ECO:0007669"/>
    <property type="project" value="UniProtKB-KW"/>
</dbReference>
<dbReference type="GO" id="GO:0005549">
    <property type="term" value="F:odorant binding"/>
    <property type="evidence" value="ECO:0007669"/>
    <property type="project" value="InterPro"/>
</dbReference>
<proteinExistence type="inferred from homology"/>
<evidence type="ECO:0000256" key="6">
    <source>
        <dbReference type="ARBA" id="ARBA00022989"/>
    </source>
</evidence>
<keyword evidence="4 10" id="KW-0812">Transmembrane</keyword>
<evidence type="ECO:0000256" key="8">
    <source>
        <dbReference type="ARBA" id="ARBA00023170"/>
    </source>
</evidence>
<reference evidence="13" key="2">
    <citation type="submission" date="2020-01" db="EMBL/GenBank/DDBJ databases">
        <title>Draft genome sequence of the Termite Coptotermes fromosanus.</title>
        <authorList>
            <person name="Itakura S."/>
            <person name="Yosikawa Y."/>
            <person name="Umezawa K."/>
        </authorList>
    </citation>
    <scope>NUCLEOTIDE SEQUENCE [LARGE SCALE GENOMIC DNA]</scope>
</reference>
<evidence type="ECO:0000313" key="13">
    <source>
        <dbReference type="Proteomes" id="UP000502823"/>
    </source>
</evidence>
<dbReference type="EMBL" id="BLKM01005850">
    <property type="protein sequence ID" value="GFG35601.1"/>
    <property type="molecule type" value="Genomic_DNA"/>
</dbReference>
<dbReference type="GO" id="GO:0005886">
    <property type="term" value="C:plasma membrane"/>
    <property type="evidence" value="ECO:0007669"/>
    <property type="project" value="UniProtKB-SubCell"/>
</dbReference>
<dbReference type="AlphaFoldDB" id="A0A6L2PYI4"/>
<sequence length="361" mass="41647">MKQAESTLTKESKEQMVKGHHQEFVKLQLFALMISGLLPPKSCSTSRWKSILYDLYTVLSFIFHIPFFTLQSMGIYACWGNVPIVAGIIFQMTVCFDGLVILVYFTYHRKYLLHIFDMFETEFLPYIKKVGCYQKQDTLIRKGTKSSNTMTKTLMTTFVIAMSAWCIFPFFVKCWSHDPYEELANNTTGRQHFEYFVIATWLPDNALAFPTYEIIYACQFFYTWSMVASFTVGNMVFSSLFYGISIQFQLVSAAIQDIDIFVDFKADLSNQEDKSLNGTISDSDVADMDIYNVETFREPKQVQSSTCRFSLNPISNVYTGDTPCRNVTSSADWPALYTNRPNCAETVYMTDCIHYHQRVLK</sequence>
<keyword evidence="5 10" id="KW-0552">Olfaction</keyword>
<dbReference type="InParanoid" id="A0A6L2PYI4"/>
<dbReference type="PANTHER" id="PTHR21137">
    <property type="entry name" value="ODORANT RECEPTOR"/>
    <property type="match status" value="1"/>
</dbReference>
<comment type="subcellular location">
    <subcellularLocation>
        <location evidence="1 10">Cell membrane</location>
        <topology evidence="1 10">Multi-pass membrane protein</topology>
    </subcellularLocation>
</comment>
<keyword evidence="8 10" id="KW-0675">Receptor</keyword>
<keyword evidence="3 10" id="KW-0716">Sensory transduction</keyword>
<evidence type="ECO:0000256" key="5">
    <source>
        <dbReference type="ARBA" id="ARBA00022725"/>
    </source>
</evidence>
<evidence type="ECO:0000313" key="12">
    <source>
        <dbReference type="EMBL" id="GFG37569.1"/>
    </source>
</evidence>
<dbReference type="PANTHER" id="PTHR21137:SF35">
    <property type="entry name" value="ODORANT RECEPTOR 19A-RELATED"/>
    <property type="match status" value="1"/>
</dbReference>